<dbReference type="Proteomes" id="UP000438429">
    <property type="component" value="Unassembled WGS sequence"/>
</dbReference>
<dbReference type="EMBL" id="VEVO01000016">
    <property type="protein sequence ID" value="KAF0028850.1"/>
    <property type="molecule type" value="Genomic_DNA"/>
</dbReference>
<dbReference type="AlphaFoldDB" id="A0A6A4SB01"/>
<sequence length="319" mass="35246">MISCEYVNGFAPALADIDEVEHSLLRQSSASCSPSRIDLPCGKRPPTVSMTTASVTWTLHLSLVGLSPRRRTQRTRALCPRMKRRSWKPERVLLSFVLLVDVVAGRVLVPSVSRETCVCVCVCVTGGDRGDQSVALLLLLLETSELVLDGERRLLRLRRLQVDVDLLLRLLRLRRRRLLWGGKGQSFLVSVVFDFLSCDWLLRPDELHLCSIISPECLVSEPRSSDRSLLSLPTETDHFSFVDSSFLRGGTVAGPLPVSESGLDNWNRTSPSEIPGKPPAAPHVLVACGAASWCRSCRSCRSLQCRCDSEPEPASSALR</sequence>
<evidence type="ECO:0000313" key="2">
    <source>
        <dbReference type="Proteomes" id="UP000438429"/>
    </source>
</evidence>
<protein>
    <submittedName>
        <fullName evidence="1">Uncharacterized protein</fullName>
    </submittedName>
</protein>
<name>A0A6A4SB01_SCOMX</name>
<reference evidence="1 2" key="1">
    <citation type="submission" date="2019-06" db="EMBL/GenBank/DDBJ databases">
        <title>Draft genomes of female and male turbot (Scophthalmus maximus).</title>
        <authorList>
            <person name="Xu H."/>
            <person name="Xu X.-W."/>
            <person name="Shao C."/>
            <person name="Chen S."/>
        </authorList>
    </citation>
    <scope>NUCLEOTIDE SEQUENCE [LARGE SCALE GENOMIC DNA]</scope>
    <source>
        <strain evidence="1">Ysfricsl-2016a</strain>
        <tissue evidence="1">Blood</tissue>
    </source>
</reference>
<organism evidence="1 2">
    <name type="scientific">Scophthalmus maximus</name>
    <name type="common">Turbot</name>
    <name type="synonym">Psetta maxima</name>
    <dbReference type="NCBI Taxonomy" id="52904"/>
    <lineage>
        <taxon>Eukaryota</taxon>
        <taxon>Metazoa</taxon>
        <taxon>Chordata</taxon>
        <taxon>Craniata</taxon>
        <taxon>Vertebrata</taxon>
        <taxon>Euteleostomi</taxon>
        <taxon>Actinopterygii</taxon>
        <taxon>Neopterygii</taxon>
        <taxon>Teleostei</taxon>
        <taxon>Neoteleostei</taxon>
        <taxon>Acanthomorphata</taxon>
        <taxon>Carangaria</taxon>
        <taxon>Pleuronectiformes</taxon>
        <taxon>Pleuronectoidei</taxon>
        <taxon>Scophthalmidae</taxon>
        <taxon>Scophthalmus</taxon>
    </lineage>
</organism>
<accession>A0A6A4SB01</accession>
<comment type="caution">
    <text evidence="1">The sequence shown here is derived from an EMBL/GenBank/DDBJ whole genome shotgun (WGS) entry which is preliminary data.</text>
</comment>
<gene>
    <name evidence="1" type="ORF">F2P81_017955</name>
</gene>
<evidence type="ECO:0000313" key="1">
    <source>
        <dbReference type="EMBL" id="KAF0028850.1"/>
    </source>
</evidence>
<proteinExistence type="predicted"/>